<sequence>MPMSPVGDTPEQCGTFAEFTNFIMTVLREYKYLQVQYEIVDSAMILTVNGKDTFFFVDKVVLKTVM</sequence>
<accession>A0A9J5X7C5</accession>
<organism evidence="1 2">
    <name type="scientific">Solanum commersonii</name>
    <name type="common">Commerson's wild potato</name>
    <name type="synonym">Commerson's nightshade</name>
    <dbReference type="NCBI Taxonomy" id="4109"/>
    <lineage>
        <taxon>Eukaryota</taxon>
        <taxon>Viridiplantae</taxon>
        <taxon>Streptophyta</taxon>
        <taxon>Embryophyta</taxon>
        <taxon>Tracheophyta</taxon>
        <taxon>Spermatophyta</taxon>
        <taxon>Magnoliopsida</taxon>
        <taxon>eudicotyledons</taxon>
        <taxon>Gunneridae</taxon>
        <taxon>Pentapetalae</taxon>
        <taxon>asterids</taxon>
        <taxon>lamiids</taxon>
        <taxon>Solanales</taxon>
        <taxon>Solanaceae</taxon>
        <taxon>Solanoideae</taxon>
        <taxon>Solaneae</taxon>
        <taxon>Solanum</taxon>
    </lineage>
</organism>
<dbReference type="EMBL" id="JACXVP010000010">
    <property type="protein sequence ID" value="KAG5582880.1"/>
    <property type="molecule type" value="Genomic_DNA"/>
</dbReference>
<protein>
    <submittedName>
        <fullName evidence="1">Uncharacterized protein</fullName>
    </submittedName>
</protein>
<gene>
    <name evidence="1" type="ORF">H5410_053507</name>
</gene>
<feature type="non-terminal residue" evidence="1">
    <location>
        <position position="66"/>
    </location>
</feature>
<proteinExistence type="predicted"/>
<evidence type="ECO:0000313" key="1">
    <source>
        <dbReference type="EMBL" id="KAG5582880.1"/>
    </source>
</evidence>
<keyword evidence="2" id="KW-1185">Reference proteome</keyword>
<evidence type="ECO:0000313" key="2">
    <source>
        <dbReference type="Proteomes" id="UP000824120"/>
    </source>
</evidence>
<name>A0A9J5X7C5_SOLCO</name>
<dbReference type="AlphaFoldDB" id="A0A9J5X7C5"/>
<comment type="caution">
    <text evidence="1">The sequence shown here is derived from an EMBL/GenBank/DDBJ whole genome shotgun (WGS) entry which is preliminary data.</text>
</comment>
<dbReference type="Proteomes" id="UP000824120">
    <property type="component" value="Chromosome 10"/>
</dbReference>
<reference evidence="1 2" key="1">
    <citation type="submission" date="2020-09" db="EMBL/GenBank/DDBJ databases">
        <title>De no assembly of potato wild relative species, Solanum commersonii.</title>
        <authorList>
            <person name="Cho K."/>
        </authorList>
    </citation>
    <scope>NUCLEOTIDE SEQUENCE [LARGE SCALE GENOMIC DNA]</scope>
    <source>
        <strain evidence="1">LZ3.2</strain>
        <tissue evidence="1">Leaf</tissue>
    </source>
</reference>